<dbReference type="PROSITE" id="PS50262">
    <property type="entry name" value="G_PROTEIN_RECEP_F1_2"/>
    <property type="match status" value="1"/>
</dbReference>
<dbReference type="GO" id="GO:0016493">
    <property type="term" value="F:C-C chemokine receptor activity"/>
    <property type="evidence" value="ECO:0007669"/>
    <property type="project" value="TreeGrafter"/>
</dbReference>
<dbReference type="GO" id="GO:0019722">
    <property type="term" value="P:calcium-mediated signaling"/>
    <property type="evidence" value="ECO:0007669"/>
    <property type="project" value="TreeGrafter"/>
</dbReference>
<protein>
    <recommendedName>
        <fullName evidence="9">G-protein coupled receptors family 1 profile domain-containing protein</fullName>
    </recommendedName>
</protein>
<dbReference type="Proteomes" id="UP000264840">
    <property type="component" value="Unplaced"/>
</dbReference>
<dbReference type="PRINTS" id="PR00237">
    <property type="entry name" value="GPCRRHODOPSN"/>
</dbReference>
<reference evidence="10" key="2">
    <citation type="submission" date="2025-09" db="UniProtKB">
        <authorList>
            <consortium name="Ensembl"/>
        </authorList>
    </citation>
    <scope>IDENTIFICATION</scope>
</reference>
<evidence type="ECO:0000256" key="8">
    <source>
        <dbReference type="SAM" id="Phobius"/>
    </source>
</evidence>
<name>A0A3Q2WW63_HAPBU</name>
<keyword evidence="11" id="KW-1185">Reference proteome</keyword>
<feature type="transmembrane region" description="Helical" evidence="8">
    <location>
        <begin position="292"/>
        <end position="320"/>
    </location>
</feature>
<dbReference type="PANTHER" id="PTHR10489">
    <property type="entry name" value="CELL ADHESION MOLECULE"/>
    <property type="match status" value="1"/>
</dbReference>
<dbReference type="AlphaFoldDB" id="A0A3Q2WW63"/>
<feature type="transmembrane region" description="Helical" evidence="8">
    <location>
        <begin position="20"/>
        <end position="44"/>
    </location>
</feature>
<evidence type="ECO:0000256" key="4">
    <source>
        <dbReference type="ARBA" id="ARBA00023040"/>
    </source>
</evidence>
<evidence type="ECO:0000256" key="2">
    <source>
        <dbReference type="ARBA" id="ARBA00022692"/>
    </source>
</evidence>
<keyword evidence="3 8" id="KW-1133">Transmembrane helix</keyword>
<feature type="transmembrane region" description="Helical" evidence="8">
    <location>
        <begin position="133"/>
        <end position="155"/>
    </location>
</feature>
<dbReference type="SUPFAM" id="SSF81321">
    <property type="entry name" value="Family A G protein-coupled receptor-like"/>
    <property type="match status" value="2"/>
</dbReference>
<organism evidence="10 11">
    <name type="scientific">Haplochromis burtoni</name>
    <name type="common">Burton's mouthbrooder</name>
    <name type="synonym">Chromis burtoni</name>
    <dbReference type="NCBI Taxonomy" id="8153"/>
    <lineage>
        <taxon>Eukaryota</taxon>
        <taxon>Metazoa</taxon>
        <taxon>Chordata</taxon>
        <taxon>Craniata</taxon>
        <taxon>Vertebrata</taxon>
        <taxon>Euteleostomi</taxon>
        <taxon>Actinopterygii</taxon>
        <taxon>Neopterygii</taxon>
        <taxon>Teleostei</taxon>
        <taxon>Neoteleostei</taxon>
        <taxon>Acanthomorphata</taxon>
        <taxon>Ovalentaria</taxon>
        <taxon>Cichlomorphae</taxon>
        <taxon>Cichliformes</taxon>
        <taxon>Cichlidae</taxon>
        <taxon>African cichlids</taxon>
        <taxon>Pseudocrenilabrinae</taxon>
        <taxon>Haplochromini</taxon>
        <taxon>Haplochromis</taxon>
    </lineage>
</organism>
<proteinExistence type="predicted"/>
<reference evidence="10" key="1">
    <citation type="submission" date="2025-08" db="UniProtKB">
        <authorList>
            <consortium name="Ensembl"/>
        </authorList>
    </citation>
    <scope>IDENTIFICATION</scope>
</reference>
<dbReference type="PANTHER" id="PTHR10489:SF946">
    <property type="entry name" value="LEUKOTRIENE B4 RECEPTOR 1-LIKE"/>
    <property type="match status" value="1"/>
</dbReference>
<keyword evidence="4" id="KW-0297">G-protein coupled receptor</keyword>
<feature type="transmembrane region" description="Helical" evidence="8">
    <location>
        <begin position="249"/>
        <end position="272"/>
    </location>
</feature>
<evidence type="ECO:0000313" key="10">
    <source>
        <dbReference type="Ensembl" id="ENSHBUP00000030171.1"/>
    </source>
</evidence>
<dbReference type="Ensembl" id="ENSHBUT00000020944.1">
    <property type="protein sequence ID" value="ENSHBUP00000030171.1"/>
    <property type="gene ID" value="ENSHBUG00000015038.1"/>
</dbReference>
<dbReference type="STRING" id="8153.ENSHBUP00000030171"/>
<dbReference type="GO" id="GO:0019957">
    <property type="term" value="F:C-C chemokine binding"/>
    <property type="evidence" value="ECO:0007669"/>
    <property type="project" value="TreeGrafter"/>
</dbReference>
<dbReference type="GO" id="GO:0009897">
    <property type="term" value="C:external side of plasma membrane"/>
    <property type="evidence" value="ECO:0007669"/>
    <property type="project" value="TreeGrafter"/>
</dbReference>
<comment type="subcellular location">
    <subcellularLocation>
        <location evidence="1">Membrane</location>
    </subcellularLocation>
</comment>
<dbReference type="GO" id="GO:0060326">
    <property type="term" value="P:cell chemotaxis"/>
    <property type="evidence" value="ECO:0007669"/>
    <property type="project" value="TreeGrafter"/>
</dbReference>
<dbReference type="InterPro" id="IPR050119">
    <property type="entry name" value="CCR1-9-like"/>
</dbReference>
<evidence type="ECO:0000259" key="9">
    <source>
        <dbReference type="PROSITE" id="PS50262"/>
    </source>
</evidence>
<accession>A0A3Q2WW63</accession>
<evidence type="ECO:0000256" key="5">
    <source>
        <dbReference type="ARBA" id="ARBA00023136"/>
    </source>
</evidence>
<keyword evidence="6" id="KW-0675">Receptor</keyword>
<dbReference type="GeneTree" id="ENSGT00950000182966"/>
<dbReference type="Pfam" id="PF00001">
    <property type="entry name" value="7tm_1"/>
    <property type="match status" value="3"/>
</dbReference>
<dbReference type="Gene3D" id="1.20.1070.10">
    <property type="entry name" value="Rhodopsin 7-helix transmembrane proteins"/>
    <property type="match status" value="3"/>
</dbReference>
<feature type="transmembrane region" description="Helical" evidence="8">
    <location>
        <begin position="175"/>
        <end position="195"/>
    </location>
</feature>
<sequence>GPGRTPLCIGRSRGIGYHSTAVVVLSICFLLGFPGNIAVIILKPNWENMSSLTQSLMLNLAVSGLLCMFTIPFWIYSFLNSWTLGLVGCKIITYFGYCSIYASLLTVTVMSVQRYFQVVYLQRNLNHIQAWKLLVPLWLVAMILSIPALVVRQLVEQSDWTYCKHQYYSVNQSMAVLITNLLCLVTLPIWTYYFVSGWIFGLVFCKLITYFVYCSIYGSLLTVTVLSIQRYLQVVHLERSLPQGGVNKLLVPLWLATLVGSVSLSVIVFSYISLYRKVNRAAFFNNPQTTRLITSIIVTFVALWVPYLAINVLSLVAISLNIEGLLKFCEDSSSTVGALTFLNSTMNPLLYAFTSIRLSTLFSQCVTHTFGNQKGVFWTGKAGKHTKLNHF</sequence>
<dbReference type="InterPro" id="IPR000276">
    <property type="entry name" value="GPCR_Rhodpsn"/>
</dbReference>
<feature type="transmembrane region" description="Helical" evidence="8">
    <location>
        <begin position="91"/>
        <end position="112"/>
    </location>
</feature>
<feature type="domain" description="G-protein coupled receptors family 1 profile" evidence="9">
    <location>
        <begin position="35"/>
        <end position="351"/>
    </location>
</feature>
<dbReference type="GO" id="GO:0007204">
    <property type="term" value="P:positive regulation of cytosolic calcium ion concentration"/>
    <property type="evidence" value="ECO:0007669"/>
    <property type="project" value="TreeGrafter"/>
</dbReference>
<evidence type="ECO:0000256" key="3">
    <source>
        <dbReference type="ARBA" id="ARBA00022989"/>
    </source>
</evidence>
<keyword evidence="5 8" id="KW-0472">Membrane</keyword>
<evidence type="ECO:0000256" key="6">
    <source>
        <dbReference type="ARBA" id="ARBA00023170"/>
    </source>
</evidence>
<evidence type="ECO:0000313" key="11">
    <source>
        <dbReference type="Proteomes" id="UP000264840"/>
    </source>
</evidence>
<dbReference type="InterPro" id="IPR017452">
    <property type="entry name" value="GPCR_Rhodpsn_7TM"/>
</dbReference>
<evidence type="ECO:0000256" key="7">
    <source>
        <dbReference type="ARBA" id="ARBA00023224"/>
    </source>
</evidence>
<keyword evidence="2 8" id="KW-0812">Transmembrane</keyword>
<dbReference type="GO" id="GO:0006955">
    <property type="term" value="P:immune response"/>
    <property type="evidence" value="ECO:0007669"/>
    <property type="project" value="TreeGrafter"/>
</dbReference>
<keyword evidence="7" id="KW-0807">Transducer</keyword>
<feature type="transmembrane region" description="Helical" evidence="8">
    <location>
        <begin position="56"/>
        <end position="79"/>
    </location>
</feature>
<feature type="transmembrane region" description="Helical" evidence="8">
    <location>
        <begin position="207"/>
        <end position="229"/>
    </location>
</feature>
<evidence type="ECO:0000256" key="1">
    <source>
        <dbReference type="ARBA" id="ARBA00004370"/>
    </source>
</evidence>